<evidence type="ECO:0000313" key="7">
    <source>
        <dbReference type="Proteomes" id="UP000612893"/>
    </source>
</evidence>
<dbReference type="InterPro" id="IPR003593">
    <property type="entry name" value="AAA+_ATPase"/>
</dbReference>
<dbReference type="Gene3D" id="3.40.50.300">
    <property type="entry name" value="P-loop containing nucleotide triphosphate hydrolases"/>
    <property type="match status" value="1"/>
</dbReference>
<dbReference type="InterPro" id="IPR003439">
    <property type="entry name" value="ABC_transporter-like_ATP-bd"/>
</dbReference>
<organism evidence="6 7">
    <name type="scientific">Candidatus Nephthysia bennettiae</name>
    <dbReference type="NCBI Taxonomy" id="3127016"/>
    <lineage>
        <taxon>Bacteria</taxon>
        <taxon>Bacillati</taxon>
        <taxon>Candidatus Dormiibacterota</taxon>
        <taxon>Candidatus Dormibacteria</taxon>
        <taxon>Candidatus Dormibacterales</taxon>
        <taxon>Candidatus Dormibacteraceae</taxon>
        <taxon>Candidatus Nephthysia</taxon>
    </lineage>
</organism>
<keyword evidence="4 6" id="KW-0067">ATP-binding</keyword>
<dbReference type="GO" id="GO:0005524">
    <property type="term" value="F:ATP binding"/>
    <property type="evidence" value="ECO:0007669"/>
    <property type="project" value="UniProtKB-KW"/>
</dbReference>
<dbReference type="PANTHER" id="PTHR43335:SF4">
    <property type="entry name" value="ABC TRANSPORTER, ATP-BINDING PROTEIN"/>
    <property type="match status" value="1"/>
</dbReference>
<reference evidence="6" key="1">
    <citation type="submission" date="2020-10" db="EMBL/GenBank/DDBJ databases">
        <title>Ca. Dormibacterota MAGs.</title>
        <authorList>
            <person name="Montgomery K."/>
        </authorList>
    </citation>
    <scope>NUCLEOTIDE SEQUENCE [LARGE SCALE GENOMIC DNA]</scope>
    <source>
        <strain evidence="6">SC8812_S17_10</strain>
    </source>
</reference>
<dbReference type="PROSITE" id="PS50893">
    <property type="entry name" value="ABC_TRANSPORTER_2"/>
    <property type="match status" value="1"/>
</dbReference>
<evidence type="ECO:0000313" key="6">
    <source>
        <dbReference type="EMBL" id="MBJ7599250.1"/>
    </source>
</evidence>
<keyword evidence="3" id="KW-0547">Nucleotide-binding</keyword>
<dbReference type="CDD" id="cd03268">
    <property type="entry name" value="ABC_BcrA_bacitracin_resist"/>
    <property type="match status" value="1"/>
</dbReference>
<protein>
    <submittedName>
        <fullName evidence="6">ABC transporter ATP-binding protein</fullName>
    </submittedName>
</protein>
<gene>
    <name evidence="6" type="ORF">JF922_14395</name>
</gene>
<dbReference type="AlphaFoldDB" id="A0A934KBP0"/>
<accession>A0A934KBP0</accession>
<name>A0A934KBP0_9BACT</name>
<evidence type="ECO:0000256" key="3">
    <source>
        <dbReference type="ARBA" id="ARBA00022741"/>
    </source>
</evidence>
<evidence type="ECO:0000256" key="4">
    <source>
        <dbReference type="ARBA" id="ARBA00022840"/>
    </source>
</evidence>
<dbReference type="Proteomes" id="UP000612893">
    <property type="component" value="Unassembled WGS sequence"/>
</dbReference>
<sequence>MALGPRVSLSECSLPLLTALSSQLGGDNVVEARGLSKRYGGGVLAVQGLDLTVRRGEVYGFLGPNGAGKTTTLRMLVGLIRPTSGSVRVAGHEPGAPEGLARVGCVIETSTFYPYLSGRDNLRVVAAYARLPESKVEAALEEVDLTGRGRDRYGTYSQGMRQRLGLAAALMKEPELLILDEPTNGLDPQGMVEMRDLIRRLGQGSRTVLLSSHLLGEVEQICQRVGVINGGRLVAEGPLEELRGAEGLLVQAEPAEKAREVLEAALSAAAVRRRDGYFELSTEPSLAAELNARLVRAGVAVSELRPTERSLEEVFLKLTGEESRR</sequence>
<comment type="caution">
    <text evidence="6">The sequence shown here is derived from an EMBL/GenBank/DDBJ whole genome shotgun (WGS) entry which is preliminary data.</text>
</comment>
<dbReference type="SMART" id="SM00382">
    <property type="entry name" value="AAA"/>
    <property type="match status" value="1"/>
</dbReference>
<comment type="similarity">
    <text evidence="1">Belongs to the ABC transporter superfamily.</text>
</comment>
<keyword evidence="2" id="KW-0813">Transport</keyword>
<keyword evidence="7" id="KW-1185">Reference proteome</keyword>
<dbReference type="PROSITE" id="PS00211">
    <property type="entry name" value="ABC_TRANSPORTER_1"/>
    <property type="match status" value="1"/>
</dbReference>
<evidence type="ECO:0000256" key="1">
    <source>
        <dbReference type="ARBA" id="ARBA00005417"/>
    </source>
</evidence>
<dbReference type="PANTHER" id="PTHR43335">
    <property type="entry name" value="ABC TRANSPORTER, ATP-BINDING PROTEIN"/>
    <property type="match status" value="1"/>
</dbReference>
<evidence type="ECO:0000256" key="2">
    <source>
        <dbReference type="ARBA" id="ARBA00022448"/>
    </source>
</evidence>
<dbReference type="SUPFAM" id="SSF52540">
    <property type="entry name" value="P-loop containing nucleoside triphosphate hydrolases"/>
    <property type="match status" value="1"/>
</dbReference>
<dbReference type="EMBL" id="JAEKNR010000145">
    <property type="protein sequence ID" value="MBJ7599250.1"/>
    <property type="molecule type" value="Genomic_DNA"/>
</dbReference>
<dbReference type="InterPro" id="IPR027417">
    <property type="entry name" value="P-loop_NTPase"/>
</dbReference>
<proteinExistence type="inferred from homology"/>
<dbReference type="InterPro" id="IPR017871">
    <property type="entry name" value="ABC_transporter-like_CS"/>
</dbReference>
<feature type="domain" description="ABC transporter" evidence="5">
    <location>
        <begin position="30"/>
        <end position="255"/>
    </location>
</feature>
<dbReference type="Pfam" id="PF00005">
    <property type="entry name" value="ABC_tran"/>
    <property type="match status" value="1"/>
</dbReference>
<evidence type="ECO:0000259" key="5">
    <source>
        <dbReference type="PROSITE" id="PS50893"/>
    </source>
</evidence>